<dbReference type="SUPFAM" id="SSF81383">
    <property type="entry name" value="F-box domain"/>
    <property type="match status" value="1"/>
</dbReference>
<sequence length="400" mass="46202">MDINLLPDEILEIIIAFSEKEDAKALSRTSKRMYNLTIERIWSKPRFYGRRDHSFLTKITKFPIKELHTNEFNCLWSNICDIVSGLELIHIDNNNNNATFEDGFDDICEIAKPPIVLHTNALNMKYRDDFDLFLNEILGGVCSIRKVIINHKFSSDERRNCAWSPKQLEMVSEKVYIEEILLSSLSITDFDELVKVLCKLKGTRVNISKTRFNNQYLLTVEDLDKLATNNIKVFKIDCVALEYGLSSDGLTKFAPVLSKFQSLEDFNIRHAYCKDPIPIQLFTDLPIITLSTAQIRWEAGKIAEIVKILSEIKTLTNLGLEVNNHSDYKLSLADFERFKILPVVMFLDLEALDLTKENVPEFRKIMLEMKIEDIYWSSTGEYSNFDISLKSHGPDDYKTI</sequence>
<dbReference type="SUPFAM" id="SSF52047">
    <property type="entry name" value="RNI-like"/>
    <property type="match status" value="1"/>
</dbReference>
<organism evidence="2 3">
    <name type="scientific">Clytia hemisphaerica</name>
    <dbReference type="NCBI Taxonomy" id="252671"/>
    <lineage>
        <taxon>Eukaryota</taxon>
        <taxon>Metazoa</taxon>
        <taxon>Cnidaria</taxon>
        <taxon>Hydrozoa</taxon>
        <taxon>Hydroidolina</taxon>
        <taxon>Leptothecata</taxon>
        <taxon>Obeliida</taxon>
        <taxon>Clytiidae</taxon>
        <taxon>Clytia</taxon>
    </lineage>
</organism>
<evidence type="ECO:0000313" key="2">
    <source>
        <dbReference type="EnsemblMetazoa" id="CLYHEMP011233.1"/>
    </source>
</evidence>
<proteinExistence type="predicted"/>
<dbReference type="EnsemblMetazoa" id="CLYHEMT011233.1">
    <property type="protein sequence ID" value="CLYHEMP011233.1"/>
    <property type="gene ID" value="CLYHEMG011233"/>
</dbReference>
<dbReference type="InterPro" id="IPR001810">
    <property type="entry name" value="F-box_dom"/>
</dbReference>
<dbReference type="InterPro" id="IPR036047">
    <property type="entry name" value="F-box-like_dom_sf"/>
</dbReference>
<dbReference type="RefSeq" id="XP_066916561.1">
    <property type="nucleotide sequence ID" value="XM_067060460.1"/>
</dbReference>
<dbReference type="PROSITE" id="PS50181">
    <property type="entry name" value="FBOX"/>
    <property type="match status" value="1"/>
</dbReference>
<dbReference type="AlphaFoldDB" id="A0A7M5V4M3"/>
<feature type="domain" description="F-box" evidence="1">
    <location>
        <begin position="1"/>
        <end position="45"/>
    </location>
</feature>
<evidence type="ECO:0000313" key="3">
    <source>
        <dbReference type="Proteomes" id="UP000594262"/>
    </source>
</evidence>
<dbReference type="InterPro" id="IPR032675">
    <property type="entry name" value="LRR_dom_sf"/>
</dbReference>
<name>A0A7M5V4M3_9CNID</name>
<evidence type="ECO:0000259" key="1">
    <source>
        <dbReference type="PROSITE" id="PS50181"/>
    </source>
</evidence>
<dbReference type="Gene3D" id="3.80.10.10">
    <property type="entry name" value="Ribonuclease Inhibitor"/>
    <property type="match status" value="1"/>
</dbReference>
<reference evidence="2" key="1">
    <citation type="submission" date="2021-01" db="UniProtKB">
        <authorList>
            <consortium name="EnsemblMetazoa"/>
        </authorList>
    </citation>
    <scope>IDENTIFICATION</scope>
</reference>
<dbReference type="OrthoDB" id="3660227at2759"/>
<dbReference type="Proteomes" id="UP000594262">
    <property type="component" value="Unplaced"/>
</dbReference>
<keyword evidence="3" id="KW-1185">Reference proteome</keyword>
<protein>
    <recommendedName>
        <fullName evidence="1">F-box domain-containing protein</fullName>
    </recommendedName>
</protein>
<accession>A0A7M5V4M3</accession>
<dbReference type="GeneID" id="136803739"/>